<dbReference type="Pfam" id="PF24492">
    <property type="entry name" value="HEAT_ECM29"/>
    <property type="match status" value="1"/>
</dbReference>
<dbReference type="GO" id="GO:0000502">
    <property type="term" value="C:proteasome complex"/>
    <property type="evidence" value="ECO:0007669"/>
    <property type="project" value="UniProtKB-KW"/>
</dbReference>
<sequence length="1797" mass="201570">MTEQEISLLNKVELRIALAEGDKQLENALKIYLPPVLLKLASPNAQVRQLVFKIIQHVIPRITAARNLRLPVEALIEQVKSPNVDPGSDSTSVRLYSALFVSKGIDRMGDEEKTTLVRPVVEKLSDLPESIAARMFGILCKLLKTWKAPYPDSDEFEAQRQIFVADGKNERYIAFKVAKFLLLNMESTTKGTIGLSSQDIKYFTTDAGVAFQNSQELATTKLSLLEFLKSGFTNGQLVFPLLIASADSVTAIGEASGKFLKTLDVNVDEIGLYGDINLIDFLVAMFLETNRITPYDWNLRLVIMQLLLKTESIEKHKQVIDVCKIGLKSPSLKVRKLVTTLVDRLLKANKNKSGFEEFAVSIAADLRSSLANEALSNEGSTLYNSTLYAEKRSKYETLGSVLHSAPTIFINDWSYISFLLDAMENEDSEVKVSIQNVLSGLSSHLSEISDSNKLALREMAQNYFLKSSNFGMGKYILLKYMILAFPFNDSFARMLSIVATGKANSPEIVEESNKGLHPYWFNLSHANNAKGFESTSFLLGNETNVTFPDFADFVGTIVTELKNDHSPLYETLPRAIEFAMQIFVMEALGSNKTVIALDENWSVRLDKALESNDRVRTLVVSKMRDDNSREAMSALLSICFEALAGQFRSDSSIIRSTFYGTSIARLLSFASSEVAASLLGRIDELVSLLRQNVLPDPSVSEVCKILGILGSHPSVNEQRVAALLNSVDAVKNQSVAALSQCYIISRLAARGRRELITFSLIEKLLQSVIELSKHQSTYPISMESITQLAMFGVIKESLLRSVEPHIDEIKSAVRVKSKKFDEKSVLTLGYLTLLEQQDSSDELTVDEQMIYEFHNSKEIESIFASAEAFVIASAGWESKLLQHKLDIPEVDTQELPRNTLRLRVILNAIVSACKNTKPSLRRAGCIWLLSQVQHCGHLDEIKSRSSELHSCFMRFLADKDDIVQDSASRGLALLYESGDAEFKELSVKSLLKSFTQSDASSYTAGSIQNDTALFEPDVLKTHDGSVSTYKDVLNLAQDAGDPSLVYKFMSLTKSSALWSSRRGIAYGLESILSQSSLDQMLSSNPNFTQRLIPKLYRYRYDPFTSVSQSMESIWTALVRDPNRIIKDNFDSILSELLAGMGQKEWRVRQASATAMSDLLQVVDLDRYESRIEEIWTMSFRVMDDIKESVRKEGLKLTKSLVSILTRALERETSNDSQAILGRLISLLMGNKGILADSQDIKDFSIKTLLKLCKTRSKALKPYIADLIENFINLFSTLEPEVVNYLALNAGNFNIDNQEFDAKRLQNVGKSSLMDAIEFLLSQLDEKAMPRFLVKIEQSVKYSVGLPSKVSGSKVLITLVMNYHSLMKPYSAKLLEIASSQIRDRNNTVASCYAAAAGYICRICPVDALIGYSEKITKMYFEPKESGDERSRILASNASNCVSKYSGDQFSVVASAFLPLAFIGQFDSLEPVKRNFEMEWTEHTAGDSAIKLYSTEILDFVKKYLKSNEFSTRATLGRAMCHLCASLGDSGHFSDSTVENLIQLLVDCNKGKSWEGKEYVFGALVEFSILSKKYLLEHHELLHLVEKTIGTEIRRRNKRYQRLAVQTAGKFIHEIHNQELVEVYIEVMNDILQRETKGKDDDSDEEMVDVERGSRADSVKEERILQLFHNFGVAVYAEPAGDFRLPQFVFEQMRHLFQSGVPITWRSKIKISELFRKLIRTLPSSNGIEPDVMDTWKVLKGQCLYVDALEGVKLEFIRLSKELLSFLTETDNKRHVESALREFSSVENSNVVKVELAK</sequence>
<dbReference type="InterPro" id="IPR016024">
    <property type="entry name" value="ARM-type_fold"/>
</dbReference>
<dbReference type="GO" id="GO:0043248">
    <property type="term" value="P:proteasome assembly"/>
    <property type="evidence" value="ECO:0007669"/>
    <property type="project" value="InterPro"/>
</dbReference>
<evidence type="ECO:0000259" key="6">
    <source>
        <dbReference type="Pfam" id="PF24492"/>
    </source>
</evidence>
<dbReference type="GO" id="GO:0005737">
    <property type="term" value="C:cytoplasm"/>
    <property type="evidence" value="ECO:0007669"/>
    <property type="project" value="UniProtKB-SubCell"/>
</dbReference>
<organism evidence="7 8">
    <name type="scientific">Candida theae</name>
    <dbReference type="NCBI Taxonomy" id="1198502"/>
    <lineage>
        <taxon>Eukaryota</taxon>
        <taxon>Fungi</taxon>
        <taxon>Dikarya</taxon>
        <taxon>Ascomycota</taxon>
        <taxon>Saccharomycotina</taxon>
        <taxon>Pichiomycetes</taxon>
        <taxon>Debaryomycetaceae</taxon>
        <taxon>Candida/Lodderomyces clade</taxon>
        <taxon>Candida</taxon>
    </lineage>
</organism>
<dbReference type="PANTHER" id="PTHR23346:SF19">
    <property type="entry name" value="PROTEASOME ADAPTER AND SCAFFOLD PROTEIN ECM29"/>
    <property type="match status" value="1"/>
</dbReference>
<dbReference type="RefSeq" id="XP_051609762.1">
    <property type="nucleotide sequence ID" value="XM_051750940.1"/>
</dbReference>
<reference evidence="7 8" key="1">
    <citation type="journal article" date="2022" name="DNA Res.">
        <title>Genome analysis of five recently described species of the CUG-Ser clade uncovers Candida theae as a new hybrid lineage with pathogenic potential in the Candida parapsilosis species complex.</title>
        <authorList>
            <person name="Mixao V."/>
            <person name="Del Olmo V."/>
            <person name="Hegedusova E."/>
            <person name="Saus E."/>
            <person name="Pryszcz L."/>
            <person name="Cillingova A."/>
            <person name="Nosek J."/>
            <person name="Gabaldon T."/>
        </authorList>
    </citation>
    <scope>NUCLEOTIDE SEQUENCE [LARGE SCALE GENOMIC DNA]</scope>
    <source>
        <strain evidence="7 8">CBS 12239</strain>
    </source>
</reference>
<dbReference type="InterPro" id="IPR011989">
    <property type="entry name" value="ARM-like"/>
</dbReference>
<dbReference type="Proteomes" id="UP001204833">
    <property type="component" value="Unassembled WGS sequence"/>
</dbReference>
<accession>A0AAD5BGD7</accession>
<evidence type="ECO:0000313" key="8">
    <source>
        <dbReference type="Proteomes" id="UP001204833"/>
    </source>
</evidence>
<dbReference type="Pfam" id="PF23731">
    <property type="entry name" value="ARM_ECM29_C"/>
    <property type="match status" value="1"/>
</dbReference>
<dbReference type="PANTHER" id="PTHR23346">
    <property type="entry name" value="TRANSLATIONAL ACTIVATOR GCN1-RELATED"/>
    <property type="match status" value="1"/>
</dbReference>
<feature type="domain" description="Proteasome component Ecm29 N-terminal" evidence="5">
    <location>
        <begin position="9"/>
        <end position="499"/>
    </location>
</feature>
<evidence type="ECO:0000259" key="5">
    <source>
        <dbReference type="Pfam" id="PF13001"/>
    </source>
</evidence>
<dbReference type="InterPro" id="IPR055443">
    <property type="entry name" value="HEAT_ECM29"/>
</dbReference>
<keyword evidence="3" id="KW-0677">Repeat</keyword>
<dbReference type="GO" id="GO:0036503">
    <property type="term" value="P:ERAD pathway"/>
    <property type="evidence" value="ECO:0007669"/>
    <property type="project" value="TreeGrafter"/>
</dbReference>
<dbReference type="GO" id="GO:0060090">
    <property type="term" value="F:molecular adaptor activity"/>
    <property type="evidence" value="ECO:0007669"/>
    <property type="project" value="InterPro"/>
</dbReference>
<keyword evidence="2" id="KW-0963">Cytoplasm</keyword>
<evidence type="ECO:0000256" key="1">
    <source>
        <dbReference type="ARBA" id="ARBA00004496"/>
    </source>
</evidence>
<dbReference type="InterPro" id="IPR024372">
    <property type="entry name" value="Ecm29_N"/>
</dbReference>
<feature type="domain" description="Proteasome adapter and scaffold protein ECM29 HEAT-repeat" evidence="6">
    <location>
        <begin position="1259"/>
        <end position="1420"/>
    </location>
</feature>
<evidence type="ECO:0000313" key="7">
    <source>
        <dbReference type="EMBL" id="KAI5961469.1"/>
    </source>
</evidence>
<keyword evidence="8" id="KW-1185">Reference proteome</keyword>
<comment type="subcellular location">
    <subcellularLocation>
        <location evidence="1">Cytoplasm</location>
    </subcellularLocation>
</comment>
<dbReference type="GeneID" id="76149765"/>
<gene>
    <name evidence="7" type="ORF">KGF57_001706</name>
</gene>
<evidence type="ECO:0000256" key="4">
    <source>
        <dbReference type="ARBA" id="ARBA00022942"/>
    </source>
</evidence>
<dbReference type="SUPFAM" id="SSF48371">
    <property type="entry name" value="ARM repeat"/>
    <property type="match status" value="3"/>
</dbReference>
<dbReference type="Pfam" id="PF13001">
    <property type="entry name" value="ECM29_N"/>
    <property type="match status" value="1"/>
</dbReference>
<dbReference type="EMBL" id="JAIHNG010000076">
    <property type="protein sequence ID" value="KAI5961469.1"/>
    <property type="molecule type" value="Genomic_DNA"/>
</dbReference>
<dbReference type="GO" id="GO:0005634">
    <property type="term" value="C:nucleus"/>
    <property type="evidence" value="ECO:0007669"/>
    <property type="project" value="TreeGrafter"/>
</dbReference>
<comment type="caution">
    <text evidence="7">The sequence shown here is derived from an EMBL/GenBank/DDBJ whole genome shotgun (WGS) entry which is preliminary data.</text>
</comment>
<proteinExistence type="predicted"/>
<keyword evidence="4" id="KW-0647">Proteasome</keyword>
<name>A0AAD5BGD7_9ASCO</name>
<evidence type="ECO:0000256" key="3">
    <source>
        <dbReference type="ARBA" id="ARBA00022737"/>
    </source>
</evidence>
<dbReference type="Gene3D" id="1.25.10.10">
    <property type="entry name" value="Leucine-rich Repeat Variant"/>
    <property type="match status" value="2"/>
</dbReference>
<evidence type="ECO:0000256" key="2">
    <source>
        <dbReference type="ARBA" id="ARBA00022490"/>
    </source>
</evidence>
<protein>
    <submittedName>
        <fullName evidence="7">ECM29</fullName>
    </submittedName>
</protein>